<keyword evidence="1" id="KW-0805">Transcription regulation</keyword>
<dbReference type="Pfam" id="PF12833">
    <property type="entry name" value="HTH_18"/>
    <property type="match status" value="1"/>
</dbReference>
<dbReference type="PROSITE" id="PS01124">
    <property type="entry name" value="HTH_ARAC_FAMILY_2"/>
    <property type="match status" value="1"/>
</dbReference>
<dbReference type="PROSITE" id="PS00041">
    <property type="entry name" value="HTH_ARAC_FAMILY_1"/>
    <property type="match status" value="1"/>
</dbReference>
<gene>
    <name evidence="5" type="ORF">D7Z26_15065</name>
</gene>
<keyword evidence="2" id="KW-0238">DNA-binding</keyword>
<name>A0A494XY92_9BACL</name>
<evidence type="ECO:0000256" key="3">
    <source>
        <dbReference type="ARBA" id="ARBA00023163"/>
    </source>
</evidence>
<dbReference type="InterPro" id="IPR009057">
    <property type="entry name" value="Homeodomain-like_sf"/>
</dbReference>
<accession>A0A494XY92</accession>
<dbReference type="EMBL" id="RBZM01000006">
    <property type="protein sequence ID" value="RKP53054.1"/>
    <property type="molecule type" value="Genomic_DNA"/>
</dbReference>
<dbReference type="Proteomes" id="UP000282076">
    <property type="component" value="Unassembled WGS sequence"/>
</dbReference>
<sequence>MSSPILHFISPPIPYFIDCGRAYYGEGERHITRNNIGVFDLVVVTKGTLHLGEGSSEWTIGTGESFILRPDASHYGTEPCKTDTEIIWIHFNTFGAWDECSSMGKCLDNQSALIAAHKQNAYLNHSEVCSVFLPKHAKLTAKAMDILGQFFQLEDEARSLRNWKRQSSFQLFIQHLDRELAQTSDGTAFQLAEKVELYIRQNYTGKLTNSTLRSELNYHPNYMAKCMLKVYGMTPMDYLVHYRIEQAKKLLLQTEWSVGRIAEEVGFQHGSYFTFCFSAKEGITPLAFRRKSMGHA</sequence>
<reference evidence="5 6" key="1">
    <citation type="submission" date="2018-10" db="EMBL/GenBank/DDBJ databases">
        <title>Cohnella sp. M2MS4P-1, whole genome shotgun sequence.</title>
        <authorList>
            <person name="Tuo L."/>
        </authorList>
    </citation>
    <scope>NUCLEOTIDE SEQUENCE [LARGE SCALE GENOMIC DNA]</scope>
    <source>
        <strain evidence="5 6">M2MS4P-1</strain>
    </source>
</reference>
<organism evidence="5 6">
    <name type="scientific">Cohnella endophytica</name>
    <dbReference type="NCBI Taxonomy" id="2419778"/>
    <lineage>
        <taxon>Bacteria</taxon>
        <taxon>Bacillati</taxon>
        <taxon>Bacillota</taxon>
        <taxon>Bacilli</taxon>
        <taxon>Bacillales</taxon>
        <taxon>Paenibacillaceae</taxon>
        <taxon>Cohnella</taxon>
    </lineage>
</organism>
<evidence type="ECO:0000256" key="2">
    <source>
        <dbReference type="ARBA" id="ARBA00023125"/>
    </source>
</evidence>
<comment type="caution">
    <text evidence="5">The sequence shown here is derived from an EMBL/GenBank/DDBJ whole genome shotgun (WGS) entry which is preliminary data.</text>
</comment>
<dbReference type="SMART" id="SM00342">
    <property type="entry name" value="HTH_ARAC"/>
    <property type="match status" value="1"/>
</dbReference>
<evidence type="ECO:0000259" key="4">
    <source>
        <dbReference type="PROSITE" id="PS01124"/>
    </source>
</evidence>
<keyword evidence="3" id="KW-0804">Transcription</keyword>
<feature type="domain" description="HTH araC/xylS-type" evidence="4">
    <location>
        <begin position="193"/>
        <end position="291"/>
    </location>
</feature>
<dbReference type="InterPro" id="IPR018062">
    <property type="entry name" value="HTH_AraC-typ_CS"/>
</dbReference>
<dbReference type="PANTHER" id="PTHR43280:SF2">
    <property type="entry name" value="HTH-TYPE TRANSCRIPTIONAL REGULATOR EXSA"/>
    <property type="match status" value="1"/>
</dbReference>
<dbReference type="AlphaFoldDB" id="A0A494XY92"/>
<dbReference type="InterPro" id="IPR037923">
    <property type="entry name" value="HTH-like"/>
</dbReference>
<evidence type="ECO:0000313" key="6">
    <source>
        <dbReference type="Proteomes" id="UP000282076"/>
    </source>
</evidence>
<dbReference type="InterPro" id="IPR018060">
    <property type="entry name" value="HTH_AraC"/>
</dbReference>
<dbReference type="OrthoDB" id="192171at2"/>
<evidence type="ECO:0000313" key="5">
    <source>
        <dbReference type="EMBL" id="RKP53054.1"/>
    </source>
</evidence>
<protein>
    <submittedName>
        <fullName evidence="5">AraC family transcriptional regulator</fullName>
    </submittedName>
</protein>
<keyword evidence="6" id="KW-1185">Reference proteome</keyword>
<dbReference type="PANTHER" id="PTHR43280">
    <property type="entry name" value="ARAC-FAMILY TRANSCRIPTIONAL REGULATOR"/>
    <property type="match status" value="1"/>
</dbReference>
<dbReference type="SUPFAM" id="SSF46689">
    <property type="entry name" value="Homeodomain-like"/>
    <property type="match status" value="1"/>
</dbReference>
<dbReference type="GO" id="GO:0043565">
    <property type="term" value="F:sequence-specific DNA binding"/>
    <property type="evidence" value="ECO:0007669"/>
    <property type="project" value="InterPro"/>
</dbReference>
<dbReference type="Gene3D" id="1.10.10.60">
    <property type="entry name" value="Homeodomain-like"/>
    <property type="match status" value="2"/>
</dbReference>
<dbReference type="GO" id="GO:0003700">
    <property type="term" value="F:DNA-binding transcription factor activity"/>
    <property type="evidence" value="ECO:0007669"/>
    <property type="project" value="InterPro"/>
</dbReference>
<evidence type="ECO:0000256" key="1">
    <source>
        <dbReference type="ARBA" id="ARBA00023015"/>
    </source>
</evidence>
<dbReference type="SUPFAM" id="SSF51215">
    <property type="entry name" value="Regulatory protein AraC"/>
    <property type="match status" value="1"/>
</dbReference>
<proteinExistence type="predicted"/>
<dbReference type="RefSeq" id="WP_120977798.1">
    <property type="nucleotide sequence ID" value="NZ_RBZM01000006.1"/>
</dbReference>